<dbReference type="Gene3D" id="3.40.47.10">
    <property type="match status" value="1"/>
</dbReference>
<feature type="active site" evidence="9">
    <location>
        <position position="271"/>
    </location>
</feature>
<dbReference type="InterPro" id="IPR004655">
    <property type="entry name" value="FabH"/>
</dbReference>
<feature type="region of interest" description="ACP-binding" evidence="9">
    <location>
        <begin position="242"/>
        <end position="246"/>
    </location>
</feature>
<dbReference type="EC" id="2.3.1.180" evidence="9"/>
<evidence type="ECO:0000256" key="3">
    <source>
        <dbReference type="ARBA" id="ARBA00022516"/>
    </source>
</evidence>
<dbReference type="InterPro" id="IPR016039">
    <property type="entry name" value="Thiolase-like"/>
</dbReference>
<comment type="subcellular location">
    <subcellularLocation>
        <location evidence="9">Cytoplasm</location>
    </subcellularLocation>
</comment>
<comment type="similarity">
    <text evidence="1 9">Belongs to the thiolase-like superfamily. FabH family.</text>
</comment>
<reference evidence="12" key="1">
    <citation type="submission" date="2020-08" db="EMBL/GenBank/DDBJ databases">
        <title>Genome public.</title>
        <authorList>
            <person name="Liu C."/>
            <person name="Sun Q."/>
        </authorList>
    </citation>
    <scope>NUCLEOTIDE SEQUENCE</scope>
    <source>
        <strain evidence="12">BX15</strain>
    </source>
</reference>
<comment type="domain">
    <text evidence="9">The last Arg residue of the ACP-binding site is essential for the weak association between ACP/AcpP and FabH.</text>
</comment>
<keyword evidence="5 9" id="KW-0276">Fatty acid metabolism</keyword>
<dbReference type="InterPro" id="IPR013751">
    <property type="entry name" value="ACP_syn_III_N"/>
</dbReference>
<dbReference type="InterPro" id="IPR013747">
    <property type="entry name" value="ACP_syn_III_C"/>
</dbReference>
<dbReference type="GO" id="GO:0033818">
    <property type="term" value="F:beta-ketoacyl-acyl-carrier-protein synthase III activity"/>
    <property type="evidence" value="ECO:0007669"/>
    <property type="project" value="UniProtKB-UniRule"/>
</dbReference>
<dbReference type="NCBIfam" id="NF006829">
    <property type="entry name" value="PRK09352.1"/>
    <property type="match status" value="1"/>
</dbReference>
<dbReference type="GO" id="GO:0006633">
    <property type="term" value="P:fatty acid biosynthetic process"/>
    <property type="evidence" value="ECO:0007669"/>
    <property type="project" value="UniProtKB-UniRule"/>
</dbReference>
<evidence type="ECO:0000256" key="9">
    <source>
        <dbReference type="HAMAP-Rule" id="MF_01815"/>
    </source>
</evidence>
<dbReference type="Pfam" id="PF08541">
    <property type="entry name" value="ACP_syn_III_C"/>
    <property type="match status" value="1"/>
</dbReference>
<keyword evidence="6 9" id="KW-0443">Lipid metabolism</keyword>
<evidence type="ECO:0000313" key="13">
    <source>
        <dbReference type="Proteomes" id="UP000620327"/>
    </source>
</evidence>
<feature type="active site" evidence="9">
    <location>
        <position position="113"/>
    </location>
</feature>
<dbReference type="GO" id="GO:0004315">
    <property type="term" value="F:3-oxoacyl-[acyl-carrier-protein] synthase activity"/>
    <property type="evidence" value="ECO:0007669"/>
    <property type="project" value="InterPro"/>
</dbReference>
<comment type="catalytic activity">
    <reaction evidence="9">
        <text>malonyl-[ACP] + acetyl-CoA + H(+) = 3-oxobutanoyl-[ACP] + CO2 + CoA</text>
        <dbReference type="Rhea" id="RHEA:12080"/>
        <dbReference type="Rhea" id="RHEA-COMP:9623"/>
        <dbReference type="Rhea" id="RHEA-COMP:9625"/>
        <dbReference type="ChEBI" id="CHEBI:15378"/>
        <dbReference type="ChEBI" id="CHEBI:16526"/>
        <dbReference type="ChEBI" id="CHEBI:57287"/>
        <dbReference type="ChEBI" id="CHEBI:57288"/>
        <dbReference type="ChEBI" id="CHEBI:78449"/>
        <dbReference type="ChEBI" id="CHEBI:78450"/>
        <dbReference type="EC" id="2.3.1.180"/>
    </reaction>
</comment>
<evidence type="ECO:0000256" key="6">
    <source>
        <dbReference type="ARBA" id="ARBA00023098"/>
    </source>
</evidence>
<dbReference type="PANTHER" id="PTHR34069:SF2">
    <property type="entry name" value="BETA-KETOACYL-[ACYL-CARRIER-PROTEIN] SYNTHASE III"/>
    <property type="match status" value="1"/>
</dbReference>
<feature type="active site" evidence="9">
    <location>
        <position position="241"/>
    </location>
</feature>
<comment type="function">
    <text evidence="9">Catalyzes the condensation reaction of fatty acid synthesis by the addition to an acyl acceptor of two carbons from malonyl-ACP. Catalyzes the first condensation reaction which initiates fatty acid synthesis and may therefore play a role in governing the total rate of fatty acid production. Possesses both acetoacetyl-ACP synthase and acetyl transacylase activities. Its substrate specificity determines the biosynthesis of branched-chain and/or straight-chain of fatty acids.</text>
</comment>
<keyword evidence="2 9" id="KW-0963">Cytoplasm</keyword>
<evidence type="ECO:0000256" key="5">
    <source>
        <dbReference type="ARBA" id="ARBA00022832"/>
    </source>
</evidence>
<evidence type="ECO:0000259" key="11">
    <source>
        <dbReference type="Pfam" id="PF08545"/>
    </source>
</evidence>
<keyword evidence="13" id="KW-1185">Reference proteome</keyword>
<sequence length="315" mass="33505">MNGIKLRGTGRCVPANTVTNDDLSRLVDTNDEWITARTGIRSRYRCEKETLTELCVSAARDALHMAGITPADIGVCIVATVSADTVVPAAACLLQRALGLPEDTPCFDLNAACTGFVYALHTMECLLNASPRKFGLVVGAEALSKVVDWTDRGTCILFGDGAAAAVVECREGWPSIGAVLGSRGDDVLLRLPGLGRGEPNVLSMEGTQVFKFAVETVPACMDATLKKAGLTPADIDFFVFHQANARIIDLAVRKYRIPPEKYYKNIDRYGNTAAASVPLVLSELVEQGRVGPGSRLLLTAFGGGLTWGGAVLEMA</sequence>
<keyword evidence="3 9" id="KW-0444">Lipid biosynthesis</keyword>
<dbReference type="GO" id="GO:0005737">
    <property type="term" value="C:cytoplasm"/>
    <property type="evidence" value="ECO:0007669"/>
    <property type="project" value="UniProtKB-SubCell"/>
</dbReference>
<evidence type="ECO:0000259" key="10">
    <source>
        <dbReference type="Pfam" id="PF08541"/>
    </source>
</evidence>
<feature type="domain" description="Beta-ketoacyl-[acyl-carrier-protein] synthase III N-terminal" evidence="11">
    <location>
        <begin position="107"/>
        <end position="184"/>
    </location>
</feature>
<feature type="domain" description="Beta-ketoacyl-[acyl-carrier-protein] synthase III C-terminal" evidence="10">
    <location>
        <begin position="225"/>
        <end position="313"/>
    </location>
</feature>
<keyword evidence="4 9" id="KW-0808">Transferase</keyword>
<dbReference type="GO" id="GO:0044550">
    <property type="term" value="P:secondary metabolite biosynthetic process"/>
    <property type="evidence" value="ECO:0007669"/>
    <property type="project" value="TreeGrafter"/>
</dbReference>
<evidence type="ECO:0000256" key="4">
    <source>
        <dbReference type="ARBA" id="ARBA00022679"/>
    </source>
</evidence>
<gene>
    <name evidence="9" type="primary">fabH</name>
    <name evidence="12" type="ORF">H8Z83_17385</name>
</gene>
<keyword evidence="7 9" id="KW-0275">Fatty acid biosynthesis</keyword>
<proteinExistence type="inferred from homology"/>
<evidence type="ECO:0000313" key="12">
    <source>
        <dbReference type="EMBL" id="MBC5772063.1"/>
    </source>
</evidence>
<dbReference type="RefSeq" id="WP_187016211.1">
    <property type="nucleotide sequence ID" value="NZ_JACOQI010000030.1"/>
</dbReference>
<keyword evidence="8 9" id="KW-0012">Acyltransferase</keyword>
<comment type="pathway">
    <text evidence="9">Lipid metabolism; fatty acid biosynthesis.</text>
</comment>
<dbReference type="PANTHER" id="PTHR34069">
    <property type="entry name" value="3-OXOACYL-[ACYL-CARRIER-PROTEIN] SYNTHASE 3"/>
    <property type="match status" value="1"/>
</dbReference>
<organism evidence="12 13">
    <name type="scientific">Dysosmobacter segnis</name>
    <dbReference type="NCBI Taxonomy" id="2763042"/>
    <lineage>
        <taxon>Bacteria</taxon>
        <taxon>Bacillati</taxon>
        <taxon>Bacillota</taxon>
        <taxon>Clostridia</taxon>
        <taxon>Eubacteriales</taxon>
        <taxon>Oscillospiraceae</taxon>
        <taxon>Dysosmobacter</taxon>
    </lineage>
</organism>
<dbReference type="CDD" id="cd00830">
    <property type="entry name" value="KAS_III"/>
    <property type="match status" value="1"/>
</dbReference>
<dbReference type="EMBL" id="JACOQI010000030">
    <property type="protein sequence ID" value="MBC5772063.1"/>
    <property type="molecule type" value="Genomic_DNA"/>
</dbReference>
<evidence type="ECO:0000256" key="7">
    <source>
        <dbReference type="ARBA" id="ARBA00023160"/>
    </source>
</evidence>
<evidence type="ECO:0000256" key="8">
    <source>
        <dbReference type="ARBA" id="ARBA00023315"/>
    </source>
</evidence>
<name>A0A923MLP9_9FIRM</name>
<dbReference type="SUPFAM" id="SSF53901">
    <property type="entry name" value="Thiolase-like"/>
    <property type="match status" value="1"/>
</dbReference>
<protein>
    <recommendedName>
        <fullName evidence="9">Beta-ketoacyl-[acyl-carrier-protein] synthase III</fullName>
        <shortName evidence="9">Beta-ketoacyl-ACP synthase III</shortName>
        <shortName evidence="9">KAS III</shortName>
        <ecNumber evidence="9">2.3.1.180</ecNumber>
    </recommendedName>
    <alternativeName>
        <fullName evidence="9">3-oxoacyl-[acyl-carrier-protein] synthase 3</fullName>
    </alternativeName>
    <alternativeName>
        <fullName evidence="9">3-oxoacyl-[acyl-carrier-protein] synthase III</fullName>
    </alternativeName>
</protein>
<dbReference type="HAMAP" id="MF_01815">
    <property type="entry name" value="FabH"/>
    <property type="match status" value="1"/>
</dbReference>
<keyword evidence="9" id="KW-0511">Multifunctional enzyme</keyword>
<evidence type="ECO:0000256" key="1">
    <source>
        <dbReference type="ARBA" id="ARBA00008642"/>
    </source>
</evidence>
<evidence type="ECO:0000256" key="2">
    <source>
        <dbReference type="ARBA" id="ARBA00022490"/>
    </source>
</evidence>
<dbReference type="Pfam" id="PF08545">
    <property type="entry name" value="ACP_syn_III"/>
    <property type="match status" value="1"/>
</dbReference>
<comment type="subunit">
    <text evidence="9">Homodimer.</text>
</comment>
<dbReference type="NCBIfam" id="TIGR00747">
    <property type="entry name" value="fabH"/>
    <property type="match status" value="1"/>
</dbReference>
<accession>A0A923MLP9</accession>
<dbReference type="AlphaFoldDB" id="A0A923MLP9"/>
<dbReference type="Proteomes" id="UP000620327">
    <property type="component" value="Unassembled WGS sequence"/>
</dbReference>
<comment type="caution">
    <text evidence="12">The sequence shown here is derived from an EMBL/GenBank/DDBJ whole genome shotgun (WGS) entry which is preliminary data.</text>
</comment>